<dbReference type="Proteomes" id="UP001583280">
    <property type="component" value="Unassembled WGS sequence"/>
</dbReference>
<evidence type="ECO:0000256" key="1">
    <source>
        <dbReference type="ARBA" id="ARBA00022723"/>
    </source>
</evidence>
<evidence type="ECO:0000313" key="5">
    <source>
        <dbReference type="EMBL" id="KAL1897186.1"/>
    </source>
</evidence>
<dbReference type="InterPro" id="IPR046341">
    <property type="entry name" value="SET_dom_sf"/>
</dbReference>
<dbReference type="PANTHER" id="PTHR12197:SF273">
    <property type="entry name" value="MYND-TYPE ZINC FINGER PROTEIN SAMB"/>
    <property type="match status" value="1"/>
</dbReference>
<keyword evidence="3" id="KW-0862">Zinc</keyword>
<dbReference type="PROSITE" id="PS01360">
    <property type="entry name" value="ZF_MYND_1"/>
    <property type="match status" value="1"/>
</dbReference>
<dbReference type="Pfam" id="PF00856">
    <property type="entry name" value="SET"/>
    <property type="match status" value="1"/>
</dbReference>
<keyword evidence="2" id="KW-0863">Zinc-finger</keyword>
<dbReference type="Gene3D" id="1.25.40.10">
    <property type="entry name" value="Tetratricopeptide repeat domain"/>
    <property type="match status" value="1"/>
</dbReference>
<feature type="domain" description="SET" evidence="4">
    <location>
        <begin position="217"/>
        <end position="516"/>
    </location>
</feature>
<protein>
    <recommendedName>
        <fullName evidence="4">SET domain-containing protein</fullName>
    </recommendedName>
</protein>
<organism evidence="5 6">
    <name type="scientific">Ceratocystis pirilliformis</name>
    <dbReference type="NCBI Taxonomy" id="259994"/>
    <lineage>
        <taxon>Eukaryota</taxon>
        <taxon>Fungi</taxon>
        <taxon>Dikarya</taxon>
        <taxon>Ascomycota</taxon>
        <taxon>Pezizomycotina</taxon>
        <taxon>Sordariomycetes</taxon>
        <taxon>Hypocreomycetidae</taxon>
        <taxon>Microascales</taxon>
        <taxon>Ceratocystidaceae</taxon>
        <taxon>Ceratocystis</taxon>
    </lineage>
</organism>
<dbReference type="EMBL" id="JAWDJO010000049">
    <property type="protein sequence ID" value="KAL1897186.1"/>
    <property type="molecule type" value="Genomic_DNA"/>
</dbReference>
<reference evidence="5 6" key="1">
    <citation type="journal article" date="2024" name="IMA Fungus">
        <title>IMA Genome - F19 : A genome assembly and annotation guide to empower mycologists, including annotated draft genome sequences of Ceratocystis pirilliformis, Diaporthe australafricana, Fusarium ophioides, Paecilomyces lecythidis, and Sporothrix stenoceras.</title>
        <authorList>
            <person name="Aylward J."/>
            <person name="Wilson A.M."/>
            <person name="Visagie C.M."/>
            <person name="Spraker J."/>
            <person name="Barnes I."/>
            <person name="Buitendag C."/>
            <person name="Ceriani C."/>
            <person name="Del Mar Angel L."/>
            <person name="du Plessis D."/>
            <person name="Fuchs T."/>
            <person name="Gasser K."/>
            <person name="Kramer D."/>
            <person name="Li W."/>
            <person name="Munsamy K."/>
            <person name="Piso A."/>
            <person name="Price J.L."/>
            <person name="Sonnekus B."/>
            <person name="Thomas C."/>
            <person name="van der Nest A."/>
            <person name="van Dijk A."/>
            <person name="van Heerden A."/>
            <person name="van Vuuren N."/>
            <person name="Yilmaz N."/>
            <person name="Duong T.A."/>
            <person name="van der Merwe N.A."/>
            <person name="Wingfield M.J."/>
            <person name="Wingfield B.D."/>
        </authorList>
    </citation>
    <scope>NUCLEOTIDE SEQUENCE [LARGE SCALE GENOMIC DNA]</scope>
    <source>
        <strain evidence="5 6">CMW 12675</strain>
    </source>
</reference>
<evidence type="ECO:0000313" key="6">
    <source>
        <dbReference type="Proteomes" id="UP001583280"/>
    </source>
</evidence>
<proteinExistence type="predicted"/>
<dbReference type="InterPro" id="IPR050869">
    <property type="entry name" value="H3K4_H4K5_MeTrfase"/>
</dbReference>
<dbReference type="PROSITE" id="PS50280">
    <property type="entry name" value="SET"/>
    <property type="match status" value="1"/>
</dbReference>
<dbReference type="SUPFAM" id="SSF82199">
    <property type="entry name" value="SET domain"/>
    <property type="match status" value="1"/>
</dbReference>
<dbReference type="InterPro" id="IPR002893">
    <property type="entry name" value="Znf_MYND"/>
</dbReference>
<accession>A0ABR3Z941</accession>
<evidence type="ECO:0000259" key="4">
    <source>
        <dbReference type="PROSITE" id="PS50280"/>
    </source>
</evidence>
<dbReference type="PANTHER" id="PTHR12197">
    <property type="entry name" value="HISTONE-LYSINE N-METHYLTRANSFERASE SMYD"/>
    <property type="match status" value="1"/>
</dbReference>
<comment type="caution">
    <text evidence="5">The sequence shown here is derived from an EMBL/GenBank/DDBJ whole genome shotgun (WGS) entry which is preliminary data.</text>
</comment>
<dbReference type="InterPro" id="IPR001214">
    <property type="entry name" value="SET_dom"/>
</dbReference>
<dbReference type="SUPFAM" id="SSF48452">
    <property type="entry name" value="TPR-like"/>
    <property type="match status" value="1"/>
</dbReference>
<dbReference type="Gene3D" id="2.170.270.10">
    <property type="entry name" value="SET domain"/>
    <property type="match status" value="1"/>
</dbReference>
<gene>
    <name evidence="5" type="ORF">Cpir12675_002507</name>
</gene>
<keyword evidence="6" id="KW-1185">Reference proteome</keyword>
<keyword evidence="1" id="KW-0479">Metal-binding</keyword>
<sequence length="549" mass="62012">MANRESLLAYRQSLTNQILGDPYDLVTYLQRSDIYLQLGYPDLAAGDAYRALNLTDEVLNEGYEYHEQASQSLEKYMGNPMVIPATINDWVSLDEVKQHAENHADSYDANTLALLASVRCFQVLSSGLWMLGCLQKAVSFCQRGLVISPDNTYLKKNEERIHKTAAVRLNRKDASISTYPDWGLARREVYPWNSLEPGRTSLEALKLLNHELSFMAPKCIVKTTELPALHQGEAKLDKDGNPETCFQLGVFAKEDIAAGESVLHEYSLLTASNRLKESICDACGTELPPLGQNSTAVNCEECYDTVFCDQFCHDQAQEKYHPAVCERDIDSIARDVDAQEADEALHLLLLARVLAMASHQEIHPMDVLEIKYIWGDFVPTAENDVEDVAAVVESTGLPPKSWTLPFNFEYNIEMPLHILEKMDVDVFKTLENHDTWVFNSVLSKTRGTASARKNSRDGRPEVAAVHPFWCLANHDCNPNVTWEWGGRMTLWAREKRVVGDEEGNIRKGEEILNHYCDVTLPVQERREWACGSLGGWCMCDRCKREANEI</sequence>
<evidence type="ECO:0000256" key="2">
    <source>
        <dbReference type="ARBA" id="ARBA00022771"/>
    </source>
</evidence>
<name>A0ABR3Z941_9PEZI</name>
<dbReference type="InterPro" id="IPR011990">
    <property type="entry name" value="TPR-like_helical_dom_sf"/>
</dbReference>
<evidence type="ECO:0000256" key="3">
    <source>
        <dbReference type="ARBA" id="ARBA00022833"/>
    </source>
</evidence>